<evidence type="ECO:0000256" key="4">
    <source>
        <dbReference type="PROSITE-ProRule" id="PRU00335"/>
    </source>
</evidence>
<dbReference type="EMBL" id="JAOQNS010000015">
    <property type="protein sequence ID" value="MCW2309837.1"/>
    <property type="molecule type" value="Genomic_DNA"/>
</dbReference>
<feature type="DNA-binding region" description="H-T-H motif" evidence="4">
    <location>
        <begin position="29"/>
        <end position="48"/>
    </location>
</feature>
<organism evidence="6 7">
    <name type="scientific">Rhodobium gokarnense</name>
    <dbReference type="NCBI Taxonomy" id="364296"/>
    <lineage>
        <taxon>Bacteria</taxon>
        <taxon>Pseudomonadati</taxon>
        <taxon>Pseudomonadota</taxon>
        <taxon>Alphaproteobacteria</taxon>
        <taxon>Hyphomicrobiales</taxon>
        <taxon>Rhodobiaceae</taxon>
        <taxon>Rhodobium</taxon>
    </lineage>
</organism>
<evidence type="ECO:0000313" key="7">
    <source>
        <dbReference type="Proteomes" id="UP001209755"/>
    </source>
</evidence>
<reference evidence="7" key="1">
    <citation type="submission" date="2023-07" db="EMBL/GenBank/DDBJ databases">
        <title>Genome sequencing of Purple Non-Sulfur Bacteria from various extreme environments.</title>
        <authorList>
            <person name="Mayer M."/>
        </authorList>
    </citation>
    <scope>NUCLEOTIDE SEQUENCE [LARGE SCALE GENOMIC DNA]</scope>
    <source>
        <strain evidence="7">DSM 17935</strain>
    </source>
</reference>
<keyword evidence="1" id="KW-0805">Transcription regulation</keyword>
<keyword evidence="2 4" id="KW-0238">DNA-binding</keyword>
<dbReference type="Pfam" id="PF00440">
    <property type="entry name" value="TetR_N"/>
    <property type="match status" value="1"/>
</dbReference>
<evidence type="ECO:0000256" key="1">
    <source>
        <dbReference type="ARBA" id="ARBA00023015"/>
    </source>
</evidence>
<evidence type="ECO:0000256" key="3">
    <source>
        <dbReference type="ARBA" id="ARBA00023163"/>
    </source>
</evidence>
<evidence type="ECO:0000313" key="6">
    <source>
        <dbReference type="EMBL" id="MCW2309837.1"/>
    </source>
</evidence>
<dbReference type="PANTHER" id="PTHR47506">
    <property type="entry name" value="TRANSCRIPTIONAL REGULATORY PROTEIN"/>
    <property type="match status" value="1"/>
</dbReference>
<feature type="domain" description="HTH tetR-type" evidence="5">
    <location>
        <begin position="6"/>
        <end position="66"/>
    </location>
</feature>
<dbReference type="Proteomes" id="UP001209755">
    <property type="component" value="Unassembled WGS sequence"/>
</dbReference>
<dbReference type="Pfam" id="PF16925">
    <property type="entry name" value="TetR_C_13"/>
    <property type="match status" value="1"/>
</dbReference>
<dbReference type="PANTHER" id="PTHR47506:SF1">
    <property type="entry name" value="HTH-TYPE TRANSCRIPTIONAL REGULATOR YJDC"/>
    <property type="match status" value="1"/>
</dbReference>
<dbReference type="SUPFAM" id="SSF46689">
    <property type="entry name" value="Homeodomain-like"/>
    <property type="match status" value="1"/>
</dbReference>
<dbReference type="Gene3D" id="1.10.357.10">
    <property type="entry name" value="Tetracycline Repressor, domain 2"/>
    <property type="match status" value="1"/>
</dbReference>
<dbReference type="SUPFAM" id="SSF48498">
    <property type="entry name" value="Tetracyclin repressor-like, C-terminal domain"/>
    <property type="match status" value="1"/>
</dbReference>
<dbReference type="InterPro" id="IPR009057">
    <property type="entry name" value="Homeodomain-like_sf"/>
</dbReference>
<keyword evidence="7" id="KW-1185">Reference proteome</keyword>
<accession>A0ABT3HHE5</accession>
<dbReference type="InterPro" id="IPR011075">
    <property type="entry name" value="TetR_C"/>
</dbReference>
<dbReference type="Gene3D" id="1.10.10.60">
    <property type="entry name" value="Homeodomain-like"/>
    <property type="match status" value="1"/>
</dbReference>
<protein>
    <submittedName>
        <fullName evidence="6">AcrR family transcriptional regulator</fullName>
    </submittedName>
</protein>
<comment type="caution">
    <text evidence="6">The sequence shown here is derived from an EMBL/GenBank/DDBJ whole genome shotgun (WGS) entry which is preliminary data.</text>
</comment>
<evidence type="ECO:0000256" key="2">
    <source>
        <dbReference type="ARBA" id="ARBA00023125"/>
    </source>
</evidence>
<name>A0ABT3HHE5_9HYPH</name>
<dbReference type="RefSeq" id="WP_264603414.1">
    <property type="nucleotide sequence ID" value="NZ_JAOQNS010000015.1"/>
</dbReference>
<gene>
    <name evidence="6" type="ORF">M2319_004199</name>
</gene>
<evidence type="ECO:0000259" key="5">
    <source>
        <dbReference type="PROSITE" id="PS50977"/>
    </source>
</evidence>
<sequence length="208" mass="22803">MKRAKAYDREKALDAALELFWLKGYHATSLKDLEGTLGMKPGSIYAAFKSKEALYLASLERYARRFRDTMRQQVAEANSPLAALADLLRAFARPAGGDGAGRACMLLKTLLDATADDAAIAASARRYLDDMKAEIAGFFTRARDRGELPPDADVRHLALRYQADLMALRIEAHRGTDPGDLAALAESMAQDIERLRTRDPALAASRAC</sequence>
<proteinExistence type="predicted"/>
<keyword evidence="3" id="KW-0804">Transcription</keyword>
<dbReference type="PRINTS" id="PR00455">
    <property type="entry name" value="HTHTETR"/>
</dbReference>
<dbReference type="PROSITE" id="PS50977">
    <property type="entry name" value="HTH_TETR_2"/>
    <property type="match status" value="1"/>
</dbReference>
<dbReference type="InterPro" id="IPR001647">
    <property type="entry name" value="HTH_TetR"/>
</dbReference>
<dbReference type="InterPro" id="IPR036271">
    <property type="entry name" value="Tet_transcr_reg_TetR-rel_C_sf"/>
</dbReference>